<dbReference type="SUPFAM" id="SSF52467">
    <property type="entry name" value="DHS-like NAD/FAD-binding domain"/>
    <property type="match status" value="1"/>
</dbReference>
<dbReference type="Gene3D" id="3.40.50.970">
    <property type="match status" value="2"/>
</dbReference>
<accession>A0AAW8B396</accession>
<dbReference type="AlphaFoldDB" id="A0AAW8B396"/>
<dbReference type="GO" id="GO:0003984">
    <property type="term" value="F:acetolactate synthase activity"/>
    <property type="evidence" value="ECO:0007669"/>
    <property type="project" value="TreeGrafter"/>
</dbReference>
<gene>
    <name evidence="7" type="ORF">Q8A57_03195</name>
</gene>
<dbReference type="PANTHER" id="PTHR18968">
    <property type="entry name" value="THIAMINE PYROPHOSPHATE ENZYMES"/>
    <property type="match status" value="1"/>
</dbReference>
<dbReference type="Pfam" id="PF02776">
    <property type="entry name" value="TPP_enzyme_N"/>
    <property type="match status" value="1"/>
</dbReference>
<dbReference type="Proteomes" id="UP001178354">
    <property type="component" value="Unassembled WGS sequence"/>
</dbReference>
<evidence type="ECO:0000256" key="2">
    <source>
        <dbReference type="ARBA" id="ARBA00023052"/>
    </source>
</evidence>
<dbReference type="CDD" id="cd07035">
    <property type="entry name" value="TPP_PYR_POX_like"/>
    <property type="match status" value="1"/>
</dbReference>
<dbReference type="GO" id="GO:0009097">
    <property type="term" value="P:isoleucine biosynthetic process"/>
    <property type="evidence" value="ECO:0007669"/>
    <property type="project" value="TreeGrafter"/>
</dbReference>
<comment type="similarity">
    <text evidence="1 3">Belongs to the TPP enzyme family.</text>
</comment>
<keyword evidence="2 3" id="KW-0786">Thiamine pyrophosphate</keyword>
<dbReference type="InterPro" id="IPR011766">
    <property type="entry name" value="TPP_enzyme_TPP-bd"/>
</dbReference>
<reference evidence="7" key="2">
    <citation type="submission" date="2023-08" db="EMBL/GenBank/DDBJ databases">
        <authorList>
            <person name="Luo J."/>
        </authorList>
    </citation>
    <scope>NUCLEOTIDE SEQUENCE</scope>
    <source>
        <strain evidence="7">DSM 25064</strain>
    </source>
</reference>
<feature type="domain" description="Thiamine pyrophosphate enzyme central" evidence="4">
    <location>
        <begin position="191"/>
        <end position="324"/>
    </location>
</feature>
<feature type="domain" description="Thiamine pyrophosphate enzyme N-terminal TPP-binding" evidence="6">
    <location>
        <begin position="5"/>
        <end position="119"/>
    </location>
</feature>
<evidence type="ECO:0000313" key="7">
    <source>
        <dbReference type="EMBL" id="MDP1519965.1"/>
    </source>
</evidence>
<organism evidence="7 8">
    <name type="scientific">Porticoccus litoralis</name>
    <dbReference type="NCBI Taxonomy" id="434086"/>
    <lineage>
        <taxon>Bacteria</taxon>
        <taxon>Pseudomonadati</taxon>
        <taxon>Pseudomonadota</taxon>
        <taxon>Gammaproteobacteria</taxon>
        <taxon>Cellvibrionales</taxon>
        <taxon>Porticoccaceae</taxon>
        <taxon>Porticoccus</taxon>
    </lineage>
</organism>
<dbReference type="PANTHER" id="PTHR18968:SF13">
    <property type="entry name" value="ACETOLACTATE SYNTHASE CATALYTIC SUBUNIT, MITOCHONDRIAL"/>
    <property type="match status" value="1"/>
</dbReference>
<dbReference type="Pfam" id="PF00205">
    <property type="entry name" value="TPP_enzyme_M"/>
    <property type="match status" value="1"/>
</dbReference>
<dbReference type="GO" id="GO:0005948">
    <property type="term" value="C:acetolactate synthase complex"/>
    <property type="evidence" value="ECO:0007669"/>
    <property type="project" value="TreeGrafter"/>
</dbReference>
<dbReference type="SUPFAM" id="SSF52518">
    <property type="entry name" value="Thiamin diphosphate-binding fold (THDP-binding)"/>
    <property type="match status" value="2"/>
</dbReference>
<comment type="caution">
    <text evidence="7">The sequence shown here is derived from an EMBL/GenBank/DDBJ whole genome shotgun (WGS) entry which is preliminary data.</text>
</comment>
<evidence type="ECO:0000259" key="6">
    <source>
        <dbReference type="Pfam" id="PF02776"/>
    </source>
</evidence>
<name>A0AAW8B396_9GAMM</name>
<dbReference type="GO" id="GO:0050660">
    <property type="term" value="F:flavin adenine dinucleotide binding"/>
    <property type="evidence" value="ECO:0007669"/>
    <property type="project" value="TreeGrafter"/>
</dbReference>
<evidence type="ECO:0000256" key="3">
    <source>
        <dbReference type="RuleBase" id="RU362132"/>
    </source>
</evidence>
<dbReference type="InterPro" id="IPR029035">
    <property type="entry name" value="DHS-like_NAD/FAD-binding_dom"/>
</dbReference>
<evidence type="ECO:0000313" key="8">
    <source>
        <dbReference type="Proteomes" id="UP001178354"/>
    </source>
</evidence>
<dbReference type="InterPro" id="IPR012000">
    <property type="entry name" value="Thiamin_PyroP_enz_cen_dom"/>
</dbReference>
<dbReference type="RefSeq" id="WP_305169477.1">
    <property type="nucleotide sequence ID" value="NZ_JAUUUU010000001.1"/>
</dbReference>
<dbReference type="CDD" id="cd00568">
    <property type="entry name" value="TPP_enzymes"/>
    <property type="match status" value="1"/>
</dbReference>
<dbReference type="InterPro" id="IPR045229">
    <property type="entry name" value="TPP_enz"/>
</dbReference>
<feature type="domain" description="Thiamine pyrophosphate enzyme TPP-binding" evidence="5">
    <location>
        <begin position="388"/>
        <end position="533"/>
    </location>
</feature>
<dbReference type="Gene3D" id="3.40.50.1220">
    <property type="entry name" value="TPP-binding domain"/>
    <property type="match status" value="1"/>
</dbReference>
<keyword evidence="8" id="KW-1185">Reference proteome</keyword>
<evidence type="ECO:0000259" key="5">
    <source>
        <dbReference type="Pfam" id="PF02775"/>
    </source>
</evidence>
<dbReference type="GO" id="GO:0009099">
    <property type="term" value="P:L-valine biosynthetic process"/>
    <property type="evidence" value="ECO:0007669"/>
    <property type="project" value="TreeGrafter"/>
</dbReference>
<dbReference type="InterPro" id="IPR029061">
    <property type="entry name" value="THDP-binding"/>
</dbReference>
<dbReference type="EMBL" id="JAUUUU010000001">
    <property type="protein sequence ID" value="MDP1519965.1"/>
    <property type="molecule type" value="Genomic_DNA"/>
</dbReference>
<proteinExistence type="inferred from homology"/>
<evidence type="ECO:0000259" key="4">
    <source>
        <dbReference type="Pfam" id="PF00205"/>
    </source>
</evidence>
<dbReference type="GO" id="GO:0000287">
    <property type="term" value="F:magnesium ion binding"/>
    <property type="evidence" value="ECO:0007669"/>
    <property type="project" value="InterPro"/>
</dbReference>
<dbReference type="Pfam" id="PF02775">
    <property type="entry name" value="TPP_enzyme_C"/>
    <property type="match status" value="1"/>
</dbReference>
<dbReference type="GO" id="GO:0030976">
    <property type="term" value="F:thiamine pyrophosphate binding"/>
    <property type="evidence" value="ECO:0007669"/>
    <property type="project" value="InterPro"/>
</dbReference>
<protein>
    <submittedName>
        <fullName evidence="7">Thiamine pyrophosphate-binding protein</fullName>
    </submittedName>
</protein>
<evidence type="ECO:0000256" key="1">
    <source>
        <dbReference type="ARBA" id="ARBA00007812"/>
    </source>
</evidence>
<dbReference type="InterPro" id="IPR012001">
    <property type="entry name" value="Thiamin_PyroP_enz_TPP-bd_dom"/>
</dbReference>
<sequence length="574" mass="61373">MKKTGAWLTCYALEQIGVTRVFGIPGAHNADIYRELEHSARITPHLVTHEASAAFMADAVSRTTDTIGTLLVVPGGGITHATSGIAEAFLSGIPLLVIAGGVEQQTGHRYQLHDIDHHSLLKPITKATFLVESANDIAPTLFEAYRCAMEGERGPVFVEIPIDLQANSFDVRTLPEFHGHPNQPHLDSAAIEEAAQRLINAKQPGLFIGWGARHASASLQALSSHLGAPVATTLQGLGVFPASHPLHAGMGFGPAAVPSAQQAFADCDCLLAVGTRFSETSTGNYGMSPPANLIHVDINPDVFNANYEAALTLQGDGKAVVDALLSRVSELKPNAANSQVLAKTIATLKQEYLDSWLKLPGDRVNPARFLTALRTHLPADALLACDDGNHTFLAAELFPILPGGNFISPSDFNAMGYCVPATNALKLCHPDQVVVGIVGDGAMMMTGMEAITASKYHLGVIYCLFNDGELSQRSSQRPGRYGAMSKLGEADWIAFAHAVGCEYVAVEDNQEIESALNTAMSLAAKQQPVFMDVHVDYSRRSAFSEGLLKARQKQSGRTSRARWLAQALKDKIVG</sequence>
<reference evidence="7" key="1">
    <citation type="journal article" date="2010" name="Int. J. Syst. Evol. Microbiol.">
        <title>Porticoccus litoralis gen. nov., sp. nov., a gammaproteobacterium isolated from the Yellow Sea.</title>
        <authorList>
            <person name="Oh H.M."/>
            <person name="Kim H."/>
            <person name="Kim K.M."/>
            <person name="Min G.S."/>
            <person name="Cho J.C."/>
        </authorList>
    </citation>
    <scope>NUCLEOTIDE SEQUENCE</scope>
    <source>
        <strain evidence="7">DSM 25064</strain>
    </source>
</reference>